<comment type="caution">
    <text evidence="2">The sequence shown here is derived from an EMBL/GenBank/DDBJ whole genome shotgun (WGS) entry which is preliminary data.</text>
</comment>
<name>X0YK61_9ZZZZ</name>
<feature type="compositionally biased region" description="Basic and acidic residues" evidence="1">
    <location>
        <begin position="20"/>
        <end position="43"/>
    </location>
</feature>
<dbReference type="AlphaFoldDB" id="X0YK61"/>
<organism evidence="2">
    <name type="scientific">marine sediment metagenome</name>
    <dbReference type="NCBI Taxonomy" id="412755"/>
    <lineage>
        <taxon>unclassified sequences</taxon>
        <taxon>metagenomes</taxon>
        <taxon>ecological metagenomes</taxon>
    </lineage>
</organism>
<dbReference type="EMBL" id="BARS01049829">
    <property type="protein sequence ID" value="GAG37171.1"/>
    <property type="molecule type" value="Genomic_DNA"/>
</dbReference>
<proteinExistence type="predicted"/>
<feature type="non-terminal residue" evidence="2">
    <location>
        <position position="1"/>
    </location>
</feature>
<protein>
    <submittedName>
        <fullName evidence="2">Uncharacterized protein</fullName>
    </submittedName>
</protein>
<feature type="region of interest" description="Disordered" evidence="1">
    <location>
        <begin position="20"/>
        <end position="59"/>
    </location>
</feature>
<evidence type="ECO:0000256" key="1">
    <source>
        <dbReference type="SAM" id="MobiDB-lite"/>
    </source>
</evidence>
<sequence>VVPLLHGHIDLVRSCHIRRWDESHEEERYKEDNGHQGELEGNRARAPPDPMSIGTGPRT</sequence>
<accession>X0YK61</accession>
<reference evidence="2" key="1">
    <citation type="journal article" date="2014" name="Front. Microbiol.">
        <title>High frequency of phylogenetically diverse reductive dehalogenase-homologous genes in deep subseafloor sedimentary metagenomes.</title>
        <authorList>
            <person name="Kawai M."/>
            <person name="Futagami T."/>
            <person name="Toyoda A."/>
            <person name="Takaki Y."/>
            <person name="Nishi S."/>
            <person name="Hori S."/>
            <person name="Arai W."/>
            <person name="Tsubouchi T."/>
            <person name="Morono Y."/>
            <person name="Uchiyama I."/>
            <person name="Ito T."/>
            <person name="Fujiyama A."/>
            <person name="Inagaki F."/>
            <person name="Takami H."/>
        </authorList>
    </citation>
    <scope>NUCLEOTIDE SEQUENCE</scope>
    <source>
        <strain evidence="2">Expedition CK06-06</strain>
    </source>
</reference>
<evidence type="ECO:0000313" key="2">
    <source>
        <dbReference type="EMBL" id="GAG37171.1"/>
    </source>
</evidence>
<gene>
    <name evidence="2" type="ORF">S01H1_74470</name>
</gene>